<comment type="caution">
    <text evidence="2">The sequence shown here is derived from an EMBL/GenBank/DDBJ whole genome shotgun (WGS) entry which is preliminary data.</text>
</comment>
<name>A0A5M3XIL0_9ACTN</name>
<dbReference type="PANTHER" id="PTHR30024">
    <property type="entry name" value="ALIPHATIC SULFONATES-BINDING PROTEIN-RELATED"/>
    <property type="match status" value="1"/>
</dbReference>
<dbReference type="OrthoDB" id="2634887at2"/>
<dbReference type="AlphaFoldDB" id="A0A5M3XIL0"/>
<protein>
    <submittedName>
        <fullName evidence="2">Desulfurase</fullName>
    </submittedName>
</protein>
<reference evidence="2 3" key="1">
    <citation type="submission" date="2019-10" db="EMBL/GenBank/DDBJ databases">
        <title>Whole genome shotgun sequence of Acrocarpospora pleiomorpha NBRC 16267.</title>
        <authorList>
            <person name="Ichikawa N."/>
            <person name="Kimura A."/>
            <person name="Kitahashi Y."/>
            <person name="Komaki H."/>
            <person name="Oguchi A."/>
        </authorList>
    </citation>
    <scope>NUCLEOTIDE SEQUENCE [LARGE SCALE GENOMIC DNA]</scope>
    <source>
        <strain evidence="2 3">NBRC 16267</strain>
    </source>
</reference>
<dbReference type="RefSeq" id="WP_155345108.1">
    <property type="nucleotide sequence ID" value="NZ_BAAAHM010000008.1"/>
</dbReference>
<feature type="domain" description="SsuA/THI5-like" evidence="1">
    <location>
        <begin position="67"/>
        <end position="252"/>
    </location>
</feature>
<evidence type="ECO:0000313" key="3">
    <source>
        <dbReference type="Proteomes" id="UP000377595"/>
    </source>
</evidence>
<accession>A0A5M3XIL0</accession>
<dbReference type="SUPFAM" id="SSF53850">
    <property type="entry name" value="Periplasmic binding protein-like II"/>
    <property type="match status" value="1"/>
</dbReference>
<dbReference type="PANTHER" id="PTHR30024:SF42">
    <property type="entry name" value="ALIPHATIC SULFONATES-BINDING PROTEIN-RELATED"/>
    <property type="match status" value="1"/>
</dbReference>
<dbReference type="Gene3D" id="3.40.190.270">
    <property type="match status" value="1"/>
</dbReference>
<organism evidence="2 3">
    <name type="scientific">Acrocarpospora pleiomorpha</name>
    <dbReference type="NCBI Taxonomy" id="90975"/>
    <lineage>
        <taxon>Bacteria</taxon>
        <taxon>Bacillati</taxon>
        <taxon>Actinomycetota</taxon>
        <taxon>Actinomycetes</taxon>
        <taxon>Streptosporangiales</taxon>
        <taxon>Streptosporangiaceae</taxon>
        <taxon>Acrocarpospora</taxon>
    </lineage>
</organism>
<evidence type="ECO:0000313" key="2">
    <source>
        <dbReference type="EMBL" id="GES20049.1"/>
    </source>
</evidence>
<gene>
    <name evidence="2" type="ORF">Aple_029450</name>
</gene>
<dbReference type="Pfam" id="PF09084">
    <property type="entry name" value="NMT1"/>
    <property type="match status" value="1"/>
</dbReference>
<dbReference type="InterPro" id="IPR015168">
    <property type="entry name" value="SsuA/THI5"/>
</dbReference>
<dbReference type="Gene3D" id="3.40.190.10">
    <property type="entry name" value="Periplasmic binding protein-like II"/>
    <property type="match status" value="1"/>
</dbReference>
<evidence type="ECO:0000259" key="1">
    <source>
        <dbReference type="Pfam" id="PF09084"/>
    </source>
</evidence>
<sequence length="342" mass="36631">MSTIWYTRCPVPTASGIALDTGRLAASLAAAGLAVAPLRLAGAAEAHFDHRLPALFREGGNVPALWARSRGERTRLVGLTWVPELQAIVTRRGSGITGPRDLAGRRLILPTHGGDRVDFFRAMALRGFDAALRDAGLSLADVELVDAPAPLPKTEDTGADGFYSATVAALRAGLGDAAYVKGAPGADVMARDDLLCVHDLTRTADPRLQVNNGTPRTLTVSEDLATRRPDSVARYIAALRGAARWAAAHPEDTARIVAAETGSTRAGVARAYGDTLHHHLEPELRPEWIGHLEDQKQFLLRHGVLPRDFSIDEWIDPGPLAASHAYLTQDSTTQDMTTEVIS</sequence>
<dbReference type="Proteomes" id="UP000377595">
    <property type="component" value="Unassembled WGS sequence"/>
</dbReference>
<keyword evidence="3" id="KW-1185">Reference proteome</keyword>
<proteinExistence type="predicted"/>
<dbReference type="EMBL" id="BLAF01000014">
    <property type="protein sequence ID" value="GES20049.1"/>
    <property type="molecule type" value="Genomic_DNA"/>
</dbReference>